<evidence type="ECO:0000256" key="4">
    <source>
        <dbReference type="ARBA" id="ARBA00018251"/>
    </source>
</evidence>
<comment type="subcellular location">
    <subcellularLocation>
        <location evidence="1">Cytoplasm</location>
        <location evidence="1">Cytoskeleton</location>
    </subcellularLocation>
    <subcellularLocation>
        <location evidence="2">Secreted</location>
    </subcellularLocation>
</comment>
<dbReference type="PANTHER" id="PTHR34762">
    <property type="entry name" value="SMALL VASOHIBIN-BINDING PROTEIN"/>
    <property type="match status" value="1"/>
</dbReference>
<evidence type="ECO:0000256" key="5">
    <source>
        <dbReference type="ARBA" id="ARBA00022490"/>
    </source>
</evidence>
<evidence type="ECO:0000313" key="11">
    <source>
        <dbReference type="Proteomes" id="UP000030746"/>
    </source>
</evidence>
<dbReference type="InterPro" id="IPR031378">
    <property type="entry name" value="SVBP"/>
</dbReference>
<keyword evidence="5" id="KW-0963">Cytoplasm</keyword>
<evidence type="ECO:0000256" key="7">
    <source>
        <dbReference type="ARBA" id="ARBA00023054"/>
    </source>
</evidence>
<dbReference type="HOGENOM" id="CLU_1162302_0_0_1"/>
<comment type="similarity">
    <text evidence="3">Belongs to the SVBP family.</text>
</comment>
<evidence type="ECO:0000256" key="9">
    <source>
        <dbReference type="SAM" id="Coils"/>
    </source>
</evidence>
<dbReference type="GO" id="GO:0031397">
    <property type="term" value="P:negative regulation of protein ubiquitination"/>
    <property type="evidence" value="ECO:0007669"/>
    <property type="project" value="TreeGrafter"/>
</dbReference>
<keyword evidence="6" id="KW-0964">Secreted</keyword>
<sequence length="239" mass="27155">MKMRNKSSCVDLPSVTKSASRLVKGKSKTRISLNFAANCSAIKIHDTSSSKKERLLKNSKFIKSVYGPAQSDNNLRTSSAPRIGRVNFSDVVCQISSSSPTTSPSKSTVANDAYMKKVTKIYQSQCQSGTVVVCGVEVPCAPPATPTPEQMKYHQYIPSLNDVMAQRTVKLRLEKIEKKEQKKQDRKREEEIKLEKMHQKDKLFEKRRKQRQEIYALNKIMTELENKRFEEFCKAKGIS</sequence>
<dbReference type="Pfam" id="PF15674">
    <property type="entry name" value="CCDC23"/>
    <property type="match status" value="1"/>
</dbReference>
<keyword evidence="11" id="KW-1185">Reference proteome</keyword>
<gene>
    <name evidence="10" type="ORF">LOTGIDRAFT_234412</name>
</gene>
<dbReference type="EMBL" id="KB202620">
    <property type="protein sequence ID" value="ESO88836.1"/>
    <property type="molecule type" value="Genomic_DNA"/>
</dbReference>
<dbReference type="RefSeq" id="XP_009060506.1">
    <property type="nucleotide sequence ID" value="XM_009062258.1"/>
</dbReference>
<evidence type="ECO:0000313" key="10">
    <source>
        <dbReference type="EMBL" id="ESO88836.1"/>
    </source>
</evidence>
<dbReference type="Proteomes" id="UP000030746">
    <property type="component" value="Unassembled WGS sequence"/>
</dbReference>
<evidence type="ECO:0000256" key="1">
    <source>
        <dbReference type="ARBA" id="ARBA00004245"/>
    </source>
</evidence>
<reference evidence="10 11" key="1">
    <citation type="journal article" date="2013" name="Nature">
        <title>Insights into bilaterian evolution from three spiralian genomes.</title>
        <authorList>
            <person name="Simakov O."/>
            <person name="Marletaz F."/>
            <person name="Cho S.J."/>
            <person name="Edsinger-Gonzales E."/>
            <person name="Havlak P."/>
            <person name="Hellsten U."/>
            <person name="Kuo D.H."/>
            <person name="Larsson T."/>
            <person name="Lv J."/>
            <person name="Arendt D."/>
            <person name="Savage R."/>
            <person name="Osoegawa K."/>
            <person name="de Jong P."/>
            <person name="Grimwood J."/>
            <person name="Chapman J.A."/>
            <person name="Shapiro H."/>
            <person name="Aerts A."/>
            <person name="Otillar R.P."/>
            <person name="Terry A.Y."/>
            <person name="Boore J.L."/>
            <person name="Grigoriev I.V."/>
            <person name="Lindberg D.R."/>
            <person name="Seaver E.C."/>
            <person name="Weisblat D.A."/>
            <person name="Putnam N.H."/>
            <person name="Rokhsar D.S."/>
        </authorList>
    </citation>
    <scope>NUCLEOTIDE SEQUENCE [LARGE SCALE GENOMIC DNA]</scope>
</reference>
<evidence type="ECO:0000256" key="6">
    <source>
        <dbReference type="ARBA" id="ARBA00022525"/>
    </source>
</evidence>
<dbReference type="GO" id="GO:0009306">
    <property type="term" value="P:protein secretion"/>
    <property type="evidence" value="ECO:0007669"/>
    <property type="project" value="TreeGrafter"/>
</dbReference>
<evidence type="ECO:0000256" key="8">
    <source>
        <dbReference type="ARBA" id="ARBA00023212"/>
    </source>
</evidence>
<keyword evidence="7 9" id="KW-0175">Coiled coil</keyword>
<evidence type="ECO:0000256" key="2">
    <source>
        <dbReference type="ARBA" id="ARBA00004613"/>
    </source>
</evidence>
<feature type="coiled-coil region" evidence="9">
    <location>
        <begin position="173"/>
        <end position="227"/>
    </location>
</feature>
<dbReference type="CTD" id="20249532"/>
<dbReference type="KEGG" id="lgi:LOTGIDRAFT_234412"/>
<keyword evidence="8" id="KW-0206">Cytoskeleton</keyword>
<organism evidence="10 11">
    <name type="scientific">Lottia gigantea</name>
    <name type="common">Giant owl limpet</name>
    <dbReference type="NCBI Taxonomy" id="225164"/>
    <lineage>
        <taxon>Eukaryota</taxon>
        <taxon>Metazoa</taxon>
        <taxon>Spiralia</taxon>
        <taxon>Lophotrochozoa</taxon>
        <taxon>Mollusca</taxon>
        <taxon>Gastropoda</taxon>
        <taxon>Patellogastropoda</taxon>
        <taxon>Lottioidea</taxon>
        <taxon>Lottiidae</taxon>
        <taxon>Lottia</taxon>
    </lineage>
</organism>
<protein>
    <recommendedName>
        <fullName evidence="4">Small vasohibin-binding protein</fullName>
    </recommendedName>
</protein>
<dbReference type="GO" id="GO:0005576">
    <property type="term" value="C:extracellular region"/>
    <property type="evidence" value="ECO:0007669"/>
    <property type="project" value="UniProtKB-SubCell"/>
</dbReference>
<dbReference type="STRING" id="225164.V4A6G8"/>
<dbReference type="PANTHER" id="PTHR34762:SF1">
    <property type="entry name" value="SMALL VASOHIBIN-BINDING PROTEIN"/>
    <property type="match status" value="1"/>
</dbReference>
<accession>V4A6G8</accession>
<dbReference type="GO" id="GO:0045177">
    <property type="term" value="C:apical part of cell"/>
    <property type="evidence" value="ECO:0007669"/>
    <property type="project" value="TreeGrafter"/>
</dbReference>
<proteinExistence type="inferred from homology"/>
<dbReference type="GeneID" id="20249532"/>
<dbReference type="GO" id="GO:0005856">
    <property type="term" value="C:cytoskeleton"/>
    <property type="evidence" value="ECO:0007669"/>
    <property type="project" value="UniProtKB-SubCell"/>
</dbReference>
<name>V4A6G8_LOTGI</name>
<dbReference type="OrthoDB" id="10035051at2759"/>
<evidence type="ECO:0000256" key="3">
    <source>
        <dbReference type="ARBA" id="ARBA00006072"/>
    </source>
</evidence>
<dbReference type="AlphaFoldDB" id="V4A6G8"/>